<dbReference type="PANTHER" id="PTHR43194:SF2">
    <property type="entry name" value="PEROXISOMAL MEMBRANE PROTEIN LPX1"/>
    <property type="match status" value="1"/>
</dbReference>
<keyword evidence="3" id="KW-1185">Reference proteome</keyword>
<proteinExistence type="predicted"/>
<comment type="caution">
    <text evidence="2">The sequence shown here is derived from an EMBL/GenBank/DDBJ whole genome shotgun (WGS) entry which is preliminary data.</text>
</comment>
<organism evidence="2 3">
    <name type="scientific">Aliidiomarina sedimenti</name>
    <dbReference type="NCBI Taxonomy" id="1933879"/>
    <lineage>
        <taxon>Bacteria</taxon>
        <taxon>Pseudomonadati</taxon>
        <taxon>Pseudomonadota</taxon>
        <taxon>Gammaproteobacteria</taxon>
        <taxon>Alteromonadales</taxon>
        <taxon>Idiomarinaceae</taxon>
        <taxon>Aliidiomarina</taxon>
    </lineage>
</organism>
<dbReference type="PANTHER" id="PTHR43194">
    <property type="entry name" value="HYDROLASE ALPHA/BETA FOLD FAMILY"/>
    <property type="match status" value="1"/>
</dbReference>
<sequence>MHLVRHSLTILIGLFILTGCANLIGRSALHPPMLDFQLLPTAEYQRIGYQSATYCPDGQPCLAYSVAPAYDNQGREIWADAADSWAQQAPLETEAMEVRLRFWPYAEKTAADRSRRTAMRYEIELDTTRGSDQVELLLDGAVPKATRGTYILIHGFRTNKESLFFVAESMRFAGFDVVLVDLYGHGNSEGAFTFSGKPEAQAVNQLIEANNFTGPLHLAGMSMGGTAVSHLASLRDDIESLLLLAPMLEFVDSFVDAGRAYTRSAHLVPESSLKKGARYALNEAGTTQADTAAVQRVGELGIPTLIMGSVEDRITALGRLQELAASDQDITLHAVQPRTHHGMILWDTDDFGAWIRWMESNVIEG</sequence>
<evidence type="ECO:0000313" key="3">
    <source>
        <dbReference type="Proteomes" id="UP000287410"/>
    </source>
</evidence>
<dbReference type="InterPro" id="IPR050228">
    <property type="entry name" value="Carboxylesterase_BioH"/>
</dbReference>
<dbReference type="Pfam" id="PF12146">
    <property type="entry name" value="Hydrolase_4"/>
    <property type="match status" value="1"/>
</dbReference>
<evidence type="ECO:0000313" key="2">
    <source>
        <dbReference type="EMBL" id="RUO30892.1"/>
    </source>
</evidence>
<name>A0ABY0C0E6_9GAMM</name>
<dbReference type="RefSeq" id="WP_126788868.1">
    <property type="nucleotide sequence ID" value="NZ_PIPN01000002.1"/>
</dbReference>
<dbReference type="SUPFAM" id="SSF53474">
    <property type="entry name" value="alpha/beta-Hydrolases"/>
    <property type="match status" value="1"/>
</dbReference>
<protein>
    <recommendedName>
        <fullName evidence="1">Serine aminopeptidase S33 domain-containing protein</fullName>
    </recommendedName>
</protein>
<accession>A0ABY0C0E6</accession>
<feature type="domain" description="Serine aminopeptidase S33" evidence="1">
    <location>
        <begin position="146"/>
        <end position="254"/>
    </location>
</feature>
<dbReference type="InterPro" id="IPR029058">
    <property type="entry name" value="AB_hydrolase_fold"/>
</dbReference>
<dbReference type="PROSITE" id="PS51257">
    <property type="entry name" value="PROKAR_LIPOPROTEIN"/>
    <property type="match status" value="1"/>
</dbReference>
<gene>
    <name evidence="2" type="ORF">CWE12_06550</name>
</gene>
<evidence type="ECO:0000259" key="1">
    <source>
        <dbReference type="Pfam" id="PF12146"/>
    </source>
</evidence>
<dbReference type="Gene3D" id="3.40.50.1820">
    <property type="entry name" value="alpha/beta hydrolase"/>
    <property type="match status" value="1"/>
</dbReference>
<dbReference type="EMBL" id="PIPN01000002">
    <property type="protein sequence ID" value="RUO30892.1"/>
    <property type="molecule type" value="Genomic_DNA"/>
</dbReference>
<reference evidence="2 3" key="1">
    <citation type="journal article" date="2018" name="Front. Microbiol.">
        <title>Genome-Based Analysis Reveals the Taxonomy and Diversity of the Family Idiomarinaceae.</title>
        <authorList>
            <person name="Liu Y."/>
            <person name="Lai Q."/>
            <person name="Shao Z."/>
        </authorList>
    </citation>
    <scope>NUCLEOTIDE SEQUENCE [LARGE SCALE GENOMIC DNA]</scope>
    <source>
        <strain evidence="2 3">GBSy1</strain>
    </source>
</reference>
<dbReference type="Proteomes" id="UP000287410">
    <property type="component" value="Unassembled WGS sequence"/>
</dbReference>
<dbReference type="InterPro" id="IPR022742">
    <property type="entry name" value="Hydrolase_4"/>
</dbReference>